<dbReference type="PANTHER" id="PTHR10210">
    <property type="entry name" value="RIBOSE-PHOSPHATE DIPHOSPHOKINASE FAMILY MEMBER"/>
    <property type="match status" value="1"/>
</dbReference>
<dbReference type="Proteomes" id="UP000597877">
    <property type="component" value="Unassembled WGS sequence"/>
</dbReference>
<dbReference type="InterPro" id="IPR029057">
    <property type="entry name" value="PRTase-like"/>
</dbReference>
<evidence type="ECO:0000256" key="2">
    <source>
        <dbReference type="ARBA" id="ARBA00022679"/>
    </source>
</evidence>
<dbReference type="InterPro" id="IPR000836">
    <property type="entry name" value="PRTase_dom"/>
</dbReference>
<keyword evidence="6" id="KW-0067">ATP-binding</keyword>
<evidence type="ECO:0000256" key="6">
    <source>
        <dbReference type="ARBA" id="ARBA00022840"/>
    </source>
</evidence>
<dbReference type="NCBIfam" id="NF005299">
    <property type="entry name" value="PRK06827.1"/>
    <property type="match status" value="1"/>
</dbReference>
<reference evidence="11 12" key="1">
    <citation type="submission" date="2020-08" db="EMBL/GenBank/DDBJ databases">
        <title>Genome public.</title>
        <authorList>
            <person name="Liu C."/>
            <person name="Sun Q."/>
        </authorList>
    </citation>
    <scope>NUCLEOTIDE SEQUENCE [LARGE SCALE GENOMIC DNA]</scope>
    <source>
        <strain evidence="11 12">BX4</strain>
    </source>
</reference>
<dbReference type="Gene3D" id="3.40.50.2020">
    <property type="match status" value="2"/>
</dbReference>
<organism evidence="11 12">
    <name type="scientific">Eubacterium segne</name>
    <dbReference type="NCBI Taxonomy" id="2763045"/>
    <lineage>
        <taxon>Bacteria</taxon>
        <taxon>Bacillati</taxon>
        <taxon>Bacillota</taxon>
        <taxon>Clostridia</taxon>
        <taxon>Eubacteriales</taxon>
        <taxon>Eubacteriaceae</taxon>
        <taxon>Eubacterium</taxon>
    </lineage>
</organism>
<keyword evidence="3 8" id="KW-0545">Nucleotide biosynthesis</keyword>
<keyword evidence="4" id="KW-0547">Nucleotide-binding</keyword>
<dbReference type="InterPro" id="IPR029099">
    <property type="entry name" value="Pribosyltran_N"/>
</dbReference>
<evidence type="ECO:0000256" key="1">
    <source>
        <dbReference type="ARBA" id="ARBA00013247"/>
    </source>
</evidence>
<evidence type="ECO:0000256" key="3">
    <source>
        <dbReference type="ARBA" id="ARBA00022727"/>
    </source>
</evidence>
<gene>
    <name evidence="11" type="ORF">H8S00_13000</name>
</gene>
<feature type="domain" description="Phosphoribosyltransferase" evidence="9">
    <location>
        <begin position="196"/>
        <end position="307"/>
    </location>
</feature>
<sequence>MAIEKFIESIPVGPLAIVALSGSKALGETVDAYISDWRSERVEAKESPITFKGYVKDSYLLDVSTPRFGTGEAKCTLKDTVRGCDLYIIDDVTNYSIEYTVCGQKNHMSPDDHYADIKRVIAAAAGKAKKITVIMPFLYESRQHRRTSRESMDCAVMLQELVNMGVDNILTFDAHDPRVNNAIPIHGFESIMPTYQFIKNLLRNVDDLQLDSDHLMVISPDEGAMGRVVYFANVLGINMGMFYKRRDYTTIVDGRNPIVAHEYLGESVEGKDVLIIDDMISSGDSMLDVASQLKKRKAKRVFVASTFGLFTNGLEKFDKAYEDGLIYRVMTTNCIYQTPELLSKEWYISVDVAKYTALFIDRLNHDSSISDLLDPVERINKRVNEYGNR</sequence>
<dbReference type="Pfam" id="PF13793">
    <property type="entry name" value="Pribosyltran_N"/>
    <property type="match status" value="1"/>
</dbReference>
<evidence type="ECO:0000259" key="10">
    <source>
        <dbReference type="Pfam" id="PF13793"/>
    </source>
</evidence>
<keyword evidence="5" id="KW-0418">Kinase</keyword>
<evidence type="ECO:0000256" key="7">
    <source>
        <dbReference type="ARBA" id="ARBA00049535"/>
    </source>
</evidence>
<dbReference type="EC" id="2.7.6.1" evidence="1"/>
<proteinExistence type="inferred from homology"/>
<evidence type="ECO:0000256" key="8">
    <source>
        <dbReference type="RuleBase" id="RU004324"/>
    </source>
</evidence>
<evidence type="ECO:0000313" key="12">
    <source>
        <dbReference type="Proteomes" id="UP000597877"/>
    </source>
</evidence>
<comment type="similarity">
    <text evidence="8">Belongs to the ribose-phosphate pyrophosphokinase family.</text>
</comment>
<keyword evidence="12" id="KW-1185">Reference proteome</keyword>
<dbReference type="RefSeq" id="WP_186840695.1">
    <property type="nucleotide sequence ID" value="NZ_JACOOZ010000011.1"/>
</dbReference>
<dbReference type="InterPro" id="IPR005946">
    <property type="entry name" value="Rib-P_diPkinase"/>
</dbReference>
<comment type="catalytic activity">
    <reaction evidence="7">
        <text>D-ribose 5-phosphate + ATP = 5-phospho-alpha-D-ribose 1-diphosphate + AMP + H(+)</text>
        <dbReference type="Rhea" id="RHEA:15609"/>
        <dbReference type="ChEBI" id="CHEBI:15378"/>
        <dbReference type="ChEBI" id="CHEBI:30616"/>
        <dbReference type="ChEBI" id="CHEBI:58017"/>
        <dbReference type="ChEBI" id="CHEBI:78346"/>
        <dbReference type="ChEBI" id="CHEBI:456215"/>
        <dbReference type="EC" id="2.7.6.1"/>
    </reaction>
</comment>
<dbReference type="CDD" id="cd06223">
    <property type="entry name" value="PRTases_typeI"/>
    <property type="match status" value="1"/>
</dbReference>
<protein>
    <recommendedName>
        <fullName evidence="1">ribose-phosphate diphosphokinase</fullName>
        <ecNumber evidence="1">2.7.6.1</ecNumber>
    </recommendedName>
</protein>
<evidence type="ECO:0000256" key="5">
    <source>
        <dbReference type="ARBA" id="ARBA00022777"/>
    </source>
</evidence>
<evidence type="ECO:0000256" key="4">
    <source>
        <dbReference type="ARBA" id="ARBA00022741"/>
    </source>
</evidence>
<accession>A0ABR7F5J9</accession>
<dbReference type="EMBL" id="JACOOZ010000011">
    <property type="protein sequence ID" value="MBC5668886.1"/>
    <property type="molecule type" value="Genomic_DNA"/>
</dbReference>
<name>A0ABR7F5J9_9FIRM</name>
<dbReference type="SUPFAM" id="SSF53271">
    <property type="entry name" value="PRTase-like"/>
    <property type="match status" value="2"/>
</dbReference>
<dbReference type="NCBIfam" id="TIGR01251">
    <property type="entry name" value="ribP_PPkin"/>
    <property type="match status" value="1"/>
</dbReference>
<comment type="caution">
    <text evidence="11">The sequence shown here is derived from an EMBL/GenBank/DDBJ whole genome shotgun (WGS) entry which is preliminary data.</text>
</comment>
<dbReference type="Pfam" id="PF00156">
    <property type="entry name" value="Pribosyltran"/>
    <property type="match status" value="1"/>
</dbReference>
<evidence type="ECO:0000259" key="9">
    <source>
        <dbReference type="Pfam" id="PF00156"/>
    </source>
</evidence>
<keyword evidence="2" id="KW-0808">Transferase</keyword>
<evidence type="ECO:0000313" key="11">
    <source>
        <dbReference type="EMBL" id="MBC5668886.1"/>
    </source>
</evidence>
<dbReference type="PANTHER" id="PTHR10210:SF32">
    <property type="entry name" value="RIBOSE-PHOSPHATE PYROPHOSPHOKINASE 2"/>
    <property type="match status" value="1"/>
</dbReference>
<feature type="domain" description="Ribose-phosphate pyrophosphokinase N-terminal" evidence="10">
    <location>
        <begin position="16"/>
        <end position="165"/>
    </location>
</feature>